<evidence type="ECO:0000313" key="9">
    <source>
        <dbReference type="EMBL" id="CAG00129.1"/>
    </source>
</evidence>
<feature type="region of interest" description="Disordered" evidence="7">
    <location>
        <begin position="605"/>
        <end position="626"/>
    </location>
</feature>
<dbReference type="AlphaFoldDB" id="Q4SGV3"/>
<gene>
    <name evidence="9" type="ORF">GSTENG00018464001</name>
</gene>
<dbReference type="KEGG" id="tng:GSTEN00018464G001"/>
<comment type="similarity">
    <text evidence="3">Belongs to the metallo-beta-lactamase superfamily. RNA-metabolizing metallo-beta-lactamase-like family. INTS9 subfamily.</text>
</comment>
<reference evidence="9" key="1">
    <citation type="journal article" date="2004" name="Nature">
        <title>Genome duplication in the teleost fish Tetraodon nigroviridis reveals the early vertebrate proto-karyotype.</title>
        <authorList>
            <person name="Jaillon O."/>
            <person name="Aury J.-M."/>
            <person name="Brunet F."/>
            <person name="Petit J.-L."/>
            <person name="Stange-Thomann N."/>
            <person name="Mauceli E."/>
            <person name="Bouneau L."/>
            <person name="Fischer C."/>
            <person name="Ozouf-Costaz C."/>
            <person name="Bernot A."/>
            <person name="Nicaud S."/>
            <person name="Jaffe D."/>
            <person name="Fisher S."/>
            <person name="Lutfalla G."/>
            <person name="Dossat C."/>
            <person name="Segurens B."/>
            <person name="Dasilva C."/>
            <person name="Salanoubat M."/>
            <person name="Levy M."/>
            <person name="Boudet N."/>
            <person name="Castellano S."/>
            <person name="Anthouard V."/>
            <person name="Jubin C."/>
            <person name="Castelli V."/>
            <person name="Katinka M."/>
            <person name="Vacherie B."/>
            <person name="Biemont C."/>
            <person name="Skalli Z."/>
            <person name="Cattolico L."/>
            <person name="Poulain J."/>
            <person name="De Berardinis V."/>
            <person name="Cruaud C."/>
            <person name="Duprat S."/>
            <person name="Brottier P."/>
            <person name="Coutanceau J.-P."/>
            <person name="Gouzy J."/>
            <person name="Parra G."/>
            <person name="Lardier G."/>
            <person name="Chapple C."/>
            <person name="McKernan K.J."/>
            <person name="McEwan P."/>
            <person name="Bosak S."/>
            <person name="Kellis M."/>
            <person name="Volff J.-N."/>
            <person name="Guigo R."/>
            <person name="Zody M.C."/>
            <person name="Mesirov J."/>
            <person name="Lindblad-Toh K."/>
            <person name="Birren B."/>
            <person name="Nusbaum C."/>
            <person name="Kahn D."/>
            <person name="Robinson-Rechavi M."/>
            <person name="Laudet V."/>
            <person name="Schachter V."/>
            <person name="Quetier F."/>
            <person name="Saurin W."/>
            <person name="Scarpelli C."/>
            <person name="Wincker P."/>
            <person name="Lander E.S."/>
            <person name="Weissenbach J."/>
            <person name="Roest Crollius H."/>
        </authorList>
    </citation>
    <scope>NUCLEOTIDE SEQUENCE [LARGE SCALE GENOMIC DNA]</scope>
</reference>
<name>Q4SGV3_TETNG</name>
<dbReference type="SUPFAM" id="SSF56281">
    <property type="entry name" value="Metallo-hydrolase/oxidoreductase"/>
    <property type="match status" value="1"/>
</dbReference>
<feature type="non-terminal residue" evidence="9">
    <location>
        <position position="713"/>
    </location>
</feature>
<evidence type="ECO:0000256" key="6">
    <source>
        <dbReference type="ARBA" id="ARBA00023242"/>
    </source>
</evidence>
<dbReference type="Pfam" id="PF16661">
    <property type="entry name" value="Lactamase_B_6"/>
    <property type="match status" value="1"/>
</dbReference>
<evidence type="ECO:0000256" key="4">
    <source>
        <dbReference type="ARBA" id="ARBA00015337"/>
    </source>
</evidence>
<comment type="subcellular location">
    <subcellularLocation>
        <location evidence="2">Cytoplasm</location>
    </subcellularLocation>
    <subcellularLocation>
        <location evidence="1">Nucleus</location>
    </subcellularLocation>
</comment>
<evidence type="ECO:0000256" key="7">
    <source>
        <dbReference type="SAM" id="MobiDB-lite"/>
    </source>
</evidence>
<dbReference type="InterPro" id="IPR022712">
    <property type="entry name" value="Beta_Casp"/>
</dbReference>
<protein>
    <recommendedName>
        <fullName evidence="4">Integrator complex subunit 9</fullName>
    </recommendedName>
</protein>
<dbReference type="EMBL" id="CAAE01014590">
    <property type="protein sequence ID" value="CAG00129.1"/>
    <property type="molecule type" value="Genomic_DNA"/>
</dbReference>
<evidence type="ECO:0000256" key="5">
    <source>
        <dbReference type="ARBA" id="ARBA00022490"/>
    </source>
</evidence>
<comment type="caution">
    <text evidence="9">The sequence shown here is derived from an EMBL/GenBank/DDBJ whole genome shotgun (WGS) entry which is preliminary data.</text>
</comment>
<reference evidence="9" key="2">
    <citation type="submission" date="2004-02" db="EMBL/GenBank/DDBJ databases">
        <authorList>
            <consortium name="Genoscope"/>
            <consortium name="Whitehead Institute Centre for Genome Research"/>
        </authorList>
    </citation>
    <scope>NUCLEOTIDE SEQUENCE</scope>
</reference>
<keyword evidence="5" id="KW-0963">Cytoplasm</keyword>
<keyword evidence="6" id="KW-0539">Nucleus</keyword>
<evidence type="ECO:0000256" key="3">
    <source>
        <dbReference type="ARBA" id="ARBA00006861"/>
    </source>
</evidence>
<feature type="domain" description="Beta-Casp" evidence="8">
    <location>
        <begin position="302"/>
        <end position="429"/>
    </location>
</feature>
<feature type="non-terminal residue" evidence="9">
    <location>
        <position position="1"/>
    </location>
</feature>
<evidence type="ECO:0000256" key="2">
    <source>
        <dbReference type="ARBA" id="ARBA00004496"/>
    </source>
</evidence>
<proteinExistence type="inferred from homology"/>
<dbReference type="GO" id="GO:0032039">
    <property type="term" value="C:integrator complex"/>
    <property type="evidence" value="ECO:0007669"/>
    <property type="project" value="InterPro"/>
</dbReference>
<dbReference type="InterPro" id="IPR027074">
    <property type="entry name" value="Integrator_9su"/>
</dbReference>
<dbReference type="InterPro" id="IPR001279">
    <property type="entry name" value="Metallo-B-lactamas"/>
</dbReference>
<dbReference type="InterPro" id="IPR036866">
    <property type="entry name" value="RibonucZ/Hydroxyglut_hydro"/>
</dbReference>
<evidence type="ECO:0000259" key="8">
    <source>
        <dbReference type="SMART" id="SM01027"/>
    </source>
</evidence>
<dbReference type="Gene3D" id="3.40.50.10890">
    <property type="match status" value="1"/>
</dbReference>
<dbReference type="OrthoDB" id="5600060at2759"/>
<dbReference type="SMART" id="SM01027">
    <property type="entry name" value="Beta-Casp"/>
    <property type="match status" value="1"/>
</dbReference>
<dbReference type="Pfam" id="PF21382">
    <property type="entry name" value="IntS9_C"/>
    <property type="match status" value="1"/>
</dbReference>
<evidence type="ECO:0000256" key="1">
    <source>
        <dbReference type="ARBA" id="ARBA00004123"/>
    </source>
</evidence>
<sequence length="713" mass="79390">YCLSGHPTLPCNVLKFKSTTIMLDCGLDTTSVLNFLPLPLVHSPRLSKLPGWNSKDGTLNLEKELKECAGRVFVDSQPEFCLPERELLDLSTIDVILISNYHCMMALPYITEHTGFTGTVYATEPTLQIGRLLMEELVNFMERVPKAQSATCWKNKEIQRMLPGCLKDAVDVWTWKRCYSMQEVNSALSRVQLVGYSQKVELFGAVQVSPLSSGYSLGSSNWIIQSHHEKVSYVSGSSLLTTHPQPMDQSSLKNSDVLILTGLTQMPTANPDGMLGEFCSNLAMTIRAGGNVLVPCYSSGVIYDLLECLYQFIESANLGTTPFYFISPVANSSLEFSQIFAEWLCNNKQSKVYLPEPPFPHAELIQTNKLKHYPSIHGDFSSEFRQPCVVFTGHPSLRFGDVVHFMELWGKSSLNTIIFTGRSRRGADLALCLSPTGRRPSFDARARLFLSGCVGAVPAARHEVRLLSHRHAAQLPPSVKAAQGSPGTAWCFCPQSAALEVPDLCSPSPQPLHVVCPEQYTQPPLTQSHRSDLMLELQPPPMPYRRCSVLNLPFRRRYERVYILPEGSVTLCFWCVQLANSLVPSEVKPNVSIATVSAVLHSKDNKHTLQSVPKPPPLPPTKKRKRVMEEPPLVPAPKRLLSGVVPLETFLTTLQKHGITEVKVEETADGHILHLQAEDTLIQLEEDGTHIVCDNEPLRTTLRDLVLRFLQKL</sequence>
<dbReference type="PANTHER" id="PTHR46094">
    <property type="entry name" value="INTEGRATOR COMPLEX SUBUNIT 9"/>
    <property type="match status" value="1"/>
</dbReference>
<organism evidence="9">
    <name type="scientific">Tetraodon nigroviridis</name>
    <name type="common">Spotted green pufferfish</name>
    <name type="synonym">Chelonodon nigroviridis</name>
    <dbReference type="NCBI Taxonomy" id="99883"/>
    <lineage>
        <taxon>Eukaryota</taxon>
        <taxon>Metazoa</taxon>
        <taxon>Chordata</taxon>
        <taxon>Craniata</taxon>
        <taxon>Vertebrata</taxon>
        <taxon>Euteleostomi</taxon>
        <taxon>Actinopterygii</taxon>
        <taxon>Neopterygii</taxon>
        <taxon>Teleostei</taxon>
        <taxon>Neoteleostei</taxon>
        <taxon>Acanthomorphata</taxon>
        <taxon>Eupercaria</taxon>
        <taxon>Tetraodontiformes</taxon>
        <taxon>Tetradontoidea</taxon>
        <taxon>Tetraodontidae</taxon>
        <taxon>Tetraodon</taxon>
    </lineage>
</organism>
<dbReference type="Gene3D" id="3.60.15.10">
    <property type="entry name" value="Ribonuclease Z/Hydroxyacylglutathione hydrolase-like"/>
    <property type="match status" value="1"/>
</dbReference>
<dbReference type="Pfam" id="PF10996">
    <property type="entry name" value="Beta-Casp"/>
    <property type="match status" value="1"/>
</dbReference>
<dbReference type="GO" id="GO:0034472">
    <property type="term" value="P:snRNA 3'-end processing"/>
    <property type="evidence" value="ECO:0007669"/>
    <property type="project" value="TreeGrafter"/>
</dbReference>
<dbReference type="PANTHER" id="PTHR46094:SF1">
    <property type="entry name" value="INTEGRATOR COMPLEX SUBUNIT 9"/>
    <property type="match status" value="1"/>
</dbReference>
<accession>Q4SGV3</accession>
<dbReference type="InterPro" id="IPR048660">
    <property type="entry name" value="IntS9-like_C"/>
</dbReference>
<dbReference type="GO" id="GO:0005737">
    <property type="term" value="C:cytoplasm"/>
    <property type="evidence" value="ECO:0007669"/>
    <property type="project" value="UniProtKB-SubCell"/>
</dbReference>